<dbReference type="UniPathway" id="UPA00061">
    <property type="reaction ID" value="UER00516"/>
</dbReference>
<dbReference type="SUPFAM" id="SSF52733">
    <property type="entry name" value="Nicotinate mononucleotide:5,6-dimethylbenzimidazole phosphoribosyltransferase (CobT)"/>
    <property type="match status" value="1"/>
</dbReference>
<evidence type="ECO:0000256" key="2">
    <source>
        <dbReference type="ARBA" id="ARBA00007110"/>
    </source>
</evidence>
<evidence type="ECO:0000256" key="8">
    <source>
        <dbReference type="ARBA" id="ARBA00030686"/>
    </source>
</evidence>
<comment type="caution">
    <text evidence="11">The sequence shown here is derived from an EMBL/GenBank/DDBJ whole genome shotgun (WGS) entry which is preliminary data.</text>
</comment>
<protein>
    <recommendedName>
        <fullName evidence="4 10">Nicotinate-nucleotide--dimethylbenzimidazole phosphoribosyltransferase</fullName>
        <shortName evidence="10">NN:DBI PRT</shortName>
        <ecNumber evidence="3 10">2.4.2.21</ecNumber>
    </recommendedName>
    <alternativeName>
        <fullName evidence="8 10">N(1)-alpha-phosphoribosyltransferase</fullName>
    </alternativeName>
</protein>
<keyword evidence="6 10" id="KW-0328">Glycosyltransferase</keyword>
<evidence type="ECO:0000313" key="11">
    <source>
        <dbReference type="EMBL" id="KZB66649.1"/>
    </source>
</evidence>
<reference evidence="11 12" key="1">
    <citation type="submission" date="2015-12" db="EMBL/GenBank/DDBJ databases">
        <title>Genome sequence of Thalassospira lucentensis MCCC 1A02072.</title>
        <authorList>
            <person name="Lu L."/>
            <person name="Lai Q."/>
            <person name="Shao Z."/>
            <person name="Qian P."/>
        </authorList>
    </citation>
    <scope>NUCLEOTIDE SEQUENCE [LARGE SCALE GENOMIC DNA]</scope>
    <source>
        <strain evidence="11 12">MCCC 1A02072</strain>
    </source>
</reference>
<evidence type="ECO:0000256" key="4">
    <source>
        <dbReference type="ARBA" id="ARBA00015486"/>
    </source>
</evidence>
<dbReference type="NCBIfam" id="NF000996">
    <property type="entry name" value="PRK00105.1"/>
    <property type="match status" value="1"/>
</dbReference>
<dbReference type="InterPro" id="IPR003200">
    <property type="entry name" value="Nict_dMeBzImd_PRibTrfase"/>
</dbReference>
<evidence type="ECO:0000313" key="12">
    <source>
        <dbReference type="Proteomes" id="UP000076335"/>
    </source>
</evidence>
<accession>A0A154L7Y5</accession>
<evidence type="ECO:0000256" key="5">
    <source>
        <dbReference type="ARBA" id="ARBA00022573"/>
    </source>
</evidence>
<dbReference type="HAMAP" id="MF_00230">
    <property type="entry name" value="CobT"/>
    <property type="match status" value="1"/>
</dbReference>
<dbReference type="InterPro" id="IPR036087">
    <property type="entry name" value="Nict_dMeBzImd_PRibTrfase_sf"/>
</dbReference>
<dbReference type="CDD" id="cd02439">
    <property type="entry name" value="DMB-PRT_CobT"/>
    <property type="match status" value="1"/>
</dbReference>
<sequence length="343" mass="36007">MFDPKHPPQSLDEIRTLMAELPGVDTEAQAAVSAREPELTKPAGALGRMEDISLWLAGWQGNSRPNMSRPRVTVFAGSHGVCAQGVSAFPVEVNQQMVENFINGGAAINQICKTVDAELRVMEVALEIPTNDFSQEPAMDDEGCAEAMAFGMSAIEKGLDLFVPGEMGIGNTTSAAAIAHALFGGAAADWTGRGTGIDDETLERKTRVVGDAIILHKNQMHDALDVLRCVGGREIAAMAGAILAARYQRVPVLLDGYVSCAAAAILAAIRSDALDHCMIGHVSAEPGHKRLIEKLGKQPVLDFGMRLGEGSGAALAIPLLRASAECHNGMATFAKAGVASRGA</sequence>
<evidence type="ECO:0000256" key="3">
    <source>
        <dbReference type="ARBA" id="ARBA00011991"/>
    </source>
</evidence>
<dbReference type="AlphaFoldDB" id="A0A154L7Y5"/>
<dbReference type="EC" id="2.4.2.21" evidence="3 10"/>
<evidence type="ECO:0000256" key="6">
    <source>
        <dbReference type="ARBA" id="ARBA00022676"/>
    </source>
</evidence>
<comment type="function">
    <text evidence="10">Catalyzes the synthesis of alpha-ribazole-5'-phosphate from nicotinate mononucleotide (NAMN) and 5,6-dimethylbenzimidazole (DMB).</text>
</comment>
<comment type="catalytic activity">
    <reaction evidence="9 10">
        <text>5,6-dimethylbenzimidazole + nicotinate beta-D-ribonucleotide = alpha-ribazole 5'-phosphate + nicotinate + H(+)</text>
        <dbReference type="Rhea" id="RHEA:11196"/>
        <dbReference type="ChEBI" id="CHEBI:15378"/>
        <dbReference type="ChEBI" id="CHEBI:15890"/>
        <dbReference type="ChEBI" id="CHEBI:32544"/>
        <dbReference type="ChEBI" id="CHEBI:57502"/>
        <dbReference type="ChEBI" id="CHEBI:57918"/>
        <dbReference type="EC" id="2.4.2.21"/>
    </reaction>
</comment>
<proteinExistence type="inferred from homology"/>
<evidence type="ECO:0000256" key="10">
    <source>
        <dbReference type="HAMAP-Rule" id="MF_00230"/>
    </source>
</evidence>
<dbReference type="Pfam" id="PF02277">
    <property type="entry name" value="DBI_PRT"/>
    <property type="match status" value="1"/>
</dbReference>
<organism evidence="11 12">
    <name type="scientific">Thalassospira lucentensis</name>
    <dbReference type="NCBI Taxonomy" id="168935"/>
    <lineage>
        <taxon>Bacteria</taxon>
        <taxon>Pseudomonadati</taxon>
        <taxon>Pseudomonadota</taxon>
        <taxon>Alphaproteobacteria</taxon>
        <taxon>Rhodospirillales</taxon>
        <taxon>Thalassospiraceae</taxon>
        <taxon>Thalassospira</taxon>
    </lineage>
</organism>
<evidence type="ECO:0000256" key="1">
    <source>
        <dbReference type="ARBA" id="ARBA00005049"/>
    </source>
</evidence>
<dbReference type="NCBIfam" id="TIGR03160">
    <property type="entry name" value="cobT_DBIPRT"/>
    <property type="match status" value="1"/>
</dbReference>
<dbReference type="GO" id="GO:0009236">
    <property type="term" value="P:cobalamin biosynthetic process"/>
    <property type="evidence" value="ECO:0007669"/>
    <property type="project" value="UniProtKB-UniRule"/>
</dbReference>
<dbReference type="Gene3D" id="3.40.50.10210">
    <property type="match status" value="1"/>
</dbReference>
<comment type="pathway">
    <text evidence="1 10">Nucleoside biosynthesis; alpha-ribazole biosynthesis; alpha-ribazole from 5,6-dimethylbenzimidazole: step 1/2.</text>
</comment>
<dbReference type="InterPro" id="IPR017846">
    <property type="entry name" value="Nict_dMeBzImd_PRibTrfase_bact"/>
</dbReference>
<gene>
    <name evidence="10" type="primary">cobT</name>
    <name evidence="11" type="ORF">AUP42_13940</name>
</gene>
<evidence type="ECO:0000256" key="9">
    <source>
        <dbReference type="ARBA" id="ARBA00047340"/>
    </source>
</evidence>
<dbReference type="InterPro" id="IPR023195">
    <property type="entry name" value="Nict_dMeBzImd_PRibTrfase_N"/>
</dbReference>
<dbReference type="RefSeq" id="WP_062949825.1">
    <property type="nucleotide sequence ID" value="NZ_LPVY01000005.1"/>
</dbReference>
<dbReference type="Gene3D" id="1.10.1610.10">
    <property type="match status" value="1"/>
</dbReference>
<dbReference type="OrthoDB" id="9781491at2"/>
<keyword evidence="7 10" id="KW-0808">Transferase</keyword>
<evidence type="ECO:0000256" key="7">
    <source>
        <dbReference type="ARBA" id="ARBA00022679"/>
    </source>
</evidence>
<keyword evidence="5 10" id="KW-0169">Cobalamin biosynthesis</keyword>
<dbReference type="GO" id="GO:0008939">
    <property type="term" value="F:nicotinate-nucleotide-dimethylbenzimidazole phosphoribosyltransferase activity"/>
    <property type="evidence" value="ECO:0007669"/>
    <property type="project" value="UniProtKB-UniRule"/>
</dbReference>
<feature type="active site" description="Proton acceptor" evidence="10">
    <location>
        <position position="309"/>
    </location>
</feature>
<dbReference type="PANTHER" id="PTHR43463">
    <property type="entry name" value="NICOTINATE-NUCLEOTIDE--DIMETHYLBENZIMIDAZOLE PHOSPHORIBOSYLTRANSFERASE"/>
    <property type="match status" value="1"/>
</dbReference>
<dbReference type="Proteomes" id="UP000076335">
    <property type="component" value="Unassembled WGS sequence"/>
</dbReference>
<dbReference type="PANTHER" id="PTHR43463:SF1">
    <property type="entry name" value="NICOTINATE-NUCLEOTIDE--DIMETHYLBENZIMIDAZOLE PHOSPHORIBOSYLTRANSFERASE"/>
    <property type="match status" value="1"/>
</dbReference>
<dbReference type="EMBL" id="LPVY01000005">
    <property type="protein sequence ID" value="KZB66649.1"/>
    <property type="molecule type" value="Genomic_DNA"/>
</dbReference>
<name>A0A154L7Y5_9PROT</name>
<comment type="similarity">
    <text evidence="2 10">Belongs to the CobT family.</text>
</comment>